<name>Q8PZZ1_METMA</name>
<dbReference type="PATRIC" id="fig|192952.21.peg.423"/>
<accession>Q8PZZ1</accession>
<evidence type="ECO:0000313" key="1">
    <source>
        <dbReference type="EMBL" id="AAM30043.1"/>
    </source>
</evidence>
<gene>
    <name evidence="1" type="ordered locus">MM_0347</name>
</gene>
<protein>
    <submittedName>
        <fullName evidence="1">Uncharacterized protein</fullName>
    </submittedName>
</protein>
<evidence type="ECO:0000313" key="2">
    <source>
        <dbReference type="Proteomes" id="UP000000595"/>
    </source>
</evidence>
<dbReference type="HOGENOM" id="CLU_1870757_0_0_2"/>
<dbReference type="AlphaFoldDB" id="Q8PZZ1"/>
<dbReference type="EMBL" id="AE008384">
    <property type="protein sequence ID" value="AAM30043.1"/>
    <property type="molecule type" value="Genomic_DNA"/>
</dbReference>
<sequence>MKNRIYISINKERGKIMTVMVQTDLNRIFMEKTGINEVQIKKLEQLSKDGLGGSIDQNFSMPIVNGSGSYNYSTTSFWVTISGYATITGPDEGNWHFVAKDGNNIIFDRQGVTKGQQIPFKYKTGFTLNLTLTATWSEKKDTNLTGYLNAQY</sequence>
<dbReference type="Proteomes" id="UP000000595">
    <property type="component" value="Chromosome"/>
</dbReference>
<dbReference type="KEGG" id="mma:MM_0347"/>
<proteinExistence type="predicted"/>
<reference evidence="1 2" key="1">
    <citation type="journal article" date="2002" name="J. Mol. Microbiol. Biotechnol.">
        <title>The genome of Methanosarcina mazei: evidence for lateral gene transfer between Bacteria and Archaea.</title>
        <authorList>
            <person name="Deppenmeier U."/>
            <person name="Johann A."/>
            <person name="Hartsch T."/>
            <person name="Merkl R."/>
            <person name="Schmitz R.A."/>
            <person name="Martinez-Arias R."/>
            <person name="Henne A."/>
            <person name="Wiezer A."/>
            <person name="Baumer S."/>
            <person name="Jacobi C."/>
            <person name="Bruggemann H."/>
            <person name="Lienard T."/>
            <person name="Christmann A."/>
            <person name="Bomeke M."/>
            <person name="Steckel S."/>
            <person name="Bhattacharyya A."/>
            <person name="Lykidis A."/>
            <person name="Overbeek R."/>
            <person name="Klenk H.P."/>
            <person name="Gunsalus R.P."/>
            <person name="Fritz H.J."/>
            <person name="Gottschalk G."/>
        </authorList>
    </citation>
    <scope>NUCLEOTIDE SEQUENCE [LARGE SCALE GENOMIC DNA]</scope>
    <source>
        <strain evidence="2">ATCC BAA-159 / DSM 3647 / Goe1 / Go1 / JCM 11833 / OCM 88</strain>
    </source>
</reference>
<organism evidence="1 2">
    <name type="scientific">Methanosarcina mazei (strain ATCC BAA-159 / DSM 3647 / Goe1 / Go1 / JCM 11833 / OCM 88)</name>
    <name type="common">Methanosarcina frisia</name>
    <dbReference type="NCBI Taxonomy" id="192952"/>
    <lineage>
        <taxon>Archaea</taxon>
        <taxon>Methanobacteriati</taxon>
        <taxon>Methanobacteriota</taxon>
        <taxon>Stenosarchaea group</taxon>
        <taxon>Methanomicrobia</taxon>
        <taxon>Methanosarcinales</taxon>
        <taxon>Methanosarcinaceae</taxon>
        <taxon>Methanosarcina</taxon>
    </lineage>
</organism>